<accession>A0A6B0T0G2</accession>
<dbReference type="EMBL" id="WUUS01000007">
    <property type="protein sequence ID" value="MXR42112.1"/>
    <property type="molecule type" value="Genomic_DNA"/>
</dbReference>
<feature type="compositionally biased region" description="Basic and acidic residues" evidence="1">
    <location>
        <begin position="63"/>
        <end position="83"/>
    </location>
</feature>
<feature type="compositionally biased region" description="Polar residues" evidence="1">
    <location>
        <begin position="46"/>
        <end position="55"/>
    </location>
</feature>
<dbReference type="OrthoDB" id="350820at2157"/>
<sequence length="94" mass="10114">MTGLTENLGKPFDVLFAITSNETVADDETVEDGLYADTRPKGGVHSITSTQSGESTYAAYDAADSRADAPREAEPSDRSDSRTRSTRRPVVTDD</sequence>
<evidence type="ECO:0000256" key="1">
    <source>
        <dbReference type="SAM" id="MobiDB-lite"/>
    </source>
</evidence>
<feature type="region of interest" description="Disordered" evidence="1">
    <location>
        <begin position="34"/>
        <end position="94"/>
    </location>
</feature>
<reference evidence="2 3" key="1">
    <citation type="submission" date="2019-12" db="EMBL/GenBank/DDBJ databases">
        <title>Isolation and characterization of three novel carbon monoxide-oxidizing members of Halobacteria from salione crusts and soils.</title>
        <authorList>
            <person name="Myers M.R."/>
            <person name="King G.M."/>
        </authorList>
    </citation>
    <scope>NUCLEOTIDE SEQUENCE [LARGE SCALE GENOMIC DNA]</scope>
    <source>
        <strain evidence="2 3">WSA2</strain>
    </source>
</reference>
<dbReference type="RefSeq" id="WP_159667757.1">
    <property type="nucleotide sequence ID" value="NZ_WUUS01000007.1"/>
</dbReference>
<protein>
    <submittedName>
        <fullName evidence="2">Uncharacterized protein</fullName>
    </submittedName>
</protein>
<evidence type="ECO:0000313" key="2">
    <source>
        <dbReference type="EMBL" id="MXR42112.1"/>
    </source>
</evidence>
<gene>
    <name evidence="2" type="ORF">GRX01_12275</name>
</gene>
<name>A0A6B0T0G2_9EURY</name>
<proteinExistence type="predicted"/>
<dbReference type="AlphaFoldDB" id="A0A6B0T0G2"/>
<organism evidence="2 3">
    <name type="scientific">Halobaculum saliterrae</name>
    <dbReference type="NCBI Taxonomy" id="2073113"/>
    <lineage>
        <taxon>Archaea</taxon>
        <taxon>Methanobacteriati</taxon>
        <taxon>Methanobacteriota</taxon>
        <taxon>Stenosarchaea group</taxon>
        <taxon>Halobacteria</taxon>
        <taxon>Halobacteriales</taxon>
        <taxon>Haloferacaceae</taxon>
        <taxon>Halobaculum</taxon>
    </lineage>
</organism>
<comment type="caution">
    <text evidence="2">The sequence shown here is derived from an EMBL/GenBank/DDBJ whole genome shotgun (WGS) entry which is preliminary data.</text>
</comment>
<evidence type="ECO:0000313" key="3">
    <source>
        <dbReference type="Proteomes" id="UP000437065"/>
    </source>
</evidence>
<dbReference type="Proteomes" id="UP000437065">
    <property type="component" value="Unassembled WGS sequence"/>
</dbReference>
<keyword evidence="3" id="KW-1185">Reference proteome</keyword>